<dbReference type="InterPro" id="IPR020864">
    <property type="entry name" value="MACPF"/>
</dbReference>
<feature type="signal peptide" evidence="9">
    <location>
        <begin position="1"/>
        <end position="18"/>
    </location>
</feature>
<dbReference type="InterPro" id="IPR001862">
    <property type="entry name" value="MAC_perforin"/>
</dbReference>
<dbReference type="InterPro" id="IPR052784">
    <property type="entry name" value="Perforin-1_pore-forming"/>
</dbReference>
<dbReference type="InterPro" id="IPR035892">
    <property type="entry name" value="C2_domain_sf"/>
</dbReference>
<dbReference type="STRING" id="13735.ENSPSIP00000007024"/>
<dbReference type="PANTHER" id="PTHR46096">
    <property type="entry name" value="PERFORIN-1"/>
    <property type="match status" value="1"/>
</dbReference>
<dbReference type="GO" id="GO:0005579">
    <property type="term" value="C:membrane attack complex"/>
    <property type="evidence" value="ECO:0007669"/>
    <property type="project" value="InterPro"/>
</dbReference>
<dbReference type="InterPro" id="IPR000008">
    <property type="entry name" value="C2_dom"/>
</dbReference>
<comment type="similarity">
    <text evidence="3">Belongs to the complement C6/C7/C8/C9 family.</text>
</comment>
<name>K7FG64_PELSI</name>
<dbReference type="Gene3D" id="2.60.40.150">
    <property type="entry name" value="C2 domain"/>
    <property type="match status" value="1"/>
</dbReference>
<dbReference type="OMA" id="TCTHYRY"/>
<feature type="chain" id="PRO_5003901676" description="Perforin 1" evidence="9">
    <location>
        <begin position="19"/>
        <end position="541"/>
    </location>
</feature>
<protein>
    <recommendedName>
        <fullName evidence="14">Perforin 1</fullName>
    </recommendedName>
</protein>
<accession>K7FG64</accession>
<dbReference type="InterPro" id="IPR020863">
    <property type="entry name" value="MACPF_CS"/>
</dbReference>
<evidence type="ECO:0000313" key="12">
    <source>
        <dbReference type="Ensembl" id="ENSPSIP00000007024.1"/>
    </source>
</evidence>
<dbReference type="eggNOG" id="ENOG502T6SX">
    <property type="taxonomic scope" value="Eukaryota"/>
</dbReference>
<reference evidence="12" key="4">
    <citation type="submission" date="2025-09" db="UniProtKB">
        <authorList>
            <consortium name="Ensembl"/>
        </authorList>
    </citation>
    <scope>IDENTIFICATION</scope>
</reference>
<evidence type="ECO:0000256" key="8">
    <source>
        <dbReference type="ARBA" id="ARBA00023157"/>
    </source>
</evidence>
<dbReference type="SUPFAM" id="SSF49562">
    <property type="entry name" value="C2 domain (Calcium/lipid-binding domain, CaLB)"/>
    <property type="match status" value="1"/>
</dbReference>
<dbReference type="EMBL" id="AGCU01041300">
    <property type="status" value="NOT_ANNOTATED_CDS"/>
    <property type="molecule type" value="Genomic_DNA"/>
</dbReference>
<dbReference type="GO" id="GO:0001913">
    <property type="term" value="P:T cell mediated cytotoxicity"/>
    <property type="evidence" value="ECO:0007669"/>
    <property type="project" value="TreeGrafter"/>
</dbReference>
<reference evidence="12" key="3">
    <citation type="submission" date="2025-08" db="UniProtKB">
        <authorList>
            <consortium name="Ensembl"/>
        </authorList>
    </citation>
    <scope>IDENTIFICATION</scope>
</reference>
<dbReference type="PROSITE" id="PS00279">
    <property type="entry name" value="MACPF_1"/>
    <property type="match status" value="1"/>
</dbReference>
<dbReference type="PROSITE" id="PS51412">
    <property type="entry name" value="MACPF_2"/>
    <property type="match status" value="1"/>
</dbReference>
<evidence type="ECO:0000256" key="7">
    <source>
        <dbReference type="ARBA" id="ARBA00023136"/>
    </source>
</evidence>
<dbReference type="GO" id="GO:0022829">
    <property type="term" value="F:wide pore channel activity"/>
    <property type="evidence" value="ECO:0007669"/>
    <property type="project" value="TreeGrafter"/>
</dbReference>
<dbReference type="GeneTree" id="ENSGT00530000063725"/>
<keyword evidence="5 9" id="KW-0732">Signal</keyword>
<evidence type="ECO:0000256" key="2">
    <source>
        <dbReference type="ARBA" id="ARBA00004613"/>
    </source>
</evidence>
<evidence type="ECO:0000259" key="10">
    <source>
        <dbReference type="PROSITE" id="PS50004"/>
    </source>
</evidence>
<dbReference type="EMBL" id="AGCU01041302">
    <property type="status" value="NOT_ANNOTATED_CDS"/>
    <property type="molecule type" value="Genomic_DNA"/>
</dbReference>
<dbReference type="SMART" id="SM00457">
    <property type="entry name" value="MACPF"/>
    <property type="match status" value="1"/>
</dbReference>
<comment type="subcellular location">
    <subcellularLocation>
        <location evidence="1">Membrane</location>
    </subcellularLocation>
    <subcellularLocation>
        <location evidence="2">Secreted</location>
    </subcellularLocation>
</comment>
<dbReference type="SMART" id="SM00239">
    <property type="entry name" value="C2"/>
    <property type="match status" value="1"/>
</dbReference>
<evidence type="ECO:0008006" key="14">
    <source>
        <dbReference type="Google" id="ProtNLM"/>
    </source>
</evidence>
<dbReference type="Proteomes" id="UP000007267">
    <property type="component" value="Unassembled WGS sequence"/>
</dbReference>
<evidence type="ECO:0000256" key="3">
    <source>
        <dbReference type="ARBA" id="ARBA00009214"/>
    </source>
</evidence>
<dbReference type="Pfam" id="PF00168">
    <property type="entry name" value="C2"/>
    <property type="match status" value="1"/>
</dbReference>
<dbReference type="GO" id="GO:0005576">
    <property type="term" value="C:extracellular region"/>
    <property type="evidence" value="ECO:0007669"/>
    <property type="project" value="UniProtKB-SubCell"/>
</dbReference>
<dbReference type="PROSITE" id="PS50004">
    <property type="entry name" value="C2"/>
    <property type="match status" value="1"/>
</dbReference>
<dbReference type="AlphaFoldDB" id="K7FG64"/>
<evidence type="ECO:0000259" key="11">
    <source>
        <dbReference type="PROSITE" id="PS51412"/>
    </source>
</evidence>
<dbReference type="PRINTS" id="PR00764">
    <property type="entry name" value="COMPLEMENTC9"/>
</dbReference>
<keyword evidence="8" id="KW-1015">Disulfide bond</keyword>
<evidence type="ECO:0000256" key="1">
    <source>
        <dbReference type="ARBA" id="ARBA00004370"/>
    </source>
</evidence>
<dbReference type="HOGENOM" id="CLU_039516_2_0_1"/>
<dbReference type="GO" id="GO:0051607">
    <property type="term" value="P:defense response to virus"/>
    <property type="evidence" value="ECO:0007669"/>
    <property type="project" value="TreeGrafter"/>
</dbReference>
<reference evidence="13" key="2">
    <citation type="journal article" date="2013" name="Nat. Genet.">
        <title>The draft genomes of soft-shell turtle and green sea turtle yield insights into the development and evolution of the turtle-specific body plan.</title>
        <authorList>
            <person name="Wang Z."/>
            <person name="Pascual-Anaya J."/>
            <person name="Zadissa A."/>
            <person name="Li W."/>
            <person name="Niimura Y."/>
            <person name="Huang Z."/>
            <person name="Li C."/>
            <person name="White S."/>
            <person name="Xiong Z."/>
            <person name="Fang D."/>
            <person name="Wang B."/>
            <person name="Ming Y."/>
            <person name="Chen Y."/>
            <person name="Zheng Y."/>
            <person name="Kuraku S."/>
            <person name="Pignatelli M."/>
            <person name="Herrero J."/>
            <person name="Beal K."/>
            <person name="Nozawa M."/>
            <person name="Li Q."/>
            <person name="Wang J."/>
            <person name="Zhang H."/>
            <person name="Yu L."/>
            <person name="Shigenobu S."/>
            <person name="Wang J."/>
            <person name="Liu J."/>
            <person name="Flicek P."/>
            <person name="Searle S."/>
            <person name="Wang J."/>
            <person name="Kuratani S."/>
            <person name="Yin Y."/>
            <person name="Aken B."/>
            <person name="Zhang G."/>
            <person name="Irie N."/>
        </authorList>
    </citation>
    <scope>NUCLEOTIDE SEQUENCE [LARGE SCALE GENOMIC DNA]</scope>
    <source>
        <strain evidence="13">Daiwa-1</strain>
    </source>
</reference>
<keyword evidence="13" id="KW-1185">Reference proteome</keyword>
<dbReference type="Pfam" id="PF01823">
    <property type="entry name" value="MACPF"/>
    <property type="match status" value="1"/>
</dbReference>
<feature type="domain" description="MACPF" evidence="11">
    <location>
        <begin position="24"/>
        <end position="359"/>
    </location>
</feature>
<dbReference type="PANTHER" id="PTHR46096:SF3">
    <property type="entry name" value="PERFORIN-1"/>
    <property type="match status" value="1"/>
</dbReference>
<feature type="domain" description="C2" evidence="10">
    <location>
        <begin position="380"/>
        <end position="504"/>
    </location>
</feature>
<evidence type="ECO:0000313" key="13">
    <source>
        <dbReference type="Proteomes" id="UP000007267"/>
    </source>
</evidence>
<dbReference type="EMBL" id="AGCU01041301">
    <property type="status" value="NOT_ANNOTATED_CDS"/>
    <property type="molecule type" value="Genomic_DNA"/>
</dbReference>
<keyword evidence="4" id="KW-0964">Secreted</keyword>
<dbReference type="GO" id="GO:0001771">
    <property type="term" value="P:immunological synapse formation"/>
    <property type="evidence" value="ECO:0007669"/>
    <property type="project" value="TreeGrafter"/>
</dbReference>
<evidence type="ECO:0000256" key="4">
    <source>
        <dbReference type="ARBA" id="ARBA00022525"/>
    </source>
</evidence>
<proteinExistence type="inferred from homology"/>
<keyword evidence="7" id="KW-0472">Membrane</keyword>
<dbReference type="GO" id="GO:0031640">
    <property type="term" value="P:killing of cells of another organism"/>
    <property type="evidence" value="ECO:0007669"/>
    <property type="project" value="UniProtKB-KW"/>
</dbReference>
<evidence type="ECO:0000256" key="6">
    <source>
        <dbReference type="ARBA" id="ARBA00022852"/>
    </source>
</evidence>
<reference evidence="13" key="1">
    <citation type="submission" date="2011-10" db="EMBL/GenBank/DDBJ databases">
        <authorList>
            <consortium name="Soft-shell Turtle Genome Consortium"/>
        </authorList>
    </citation>
    <scope>NUCLEOTIDE SEQUENCE [LARGE SCALE GENOMIC DNA]</scope>
    <source>
        <strain evidence="13">Daiwa-1</strain>
    </source>
</reference>
<dbReference type="EMBL" id="AGCU01041303">
    <property type="status" value="NOT_ANNOTATED_CDS"/>
    <property type="molecule type" value="Genomic_DNA"/>
</dbReference>
<sequence>MLRCSVFILLLFLPGVSPYCYTATAEKCRETTPSMPWHSLVGKGFDITTLGWTEASLLDTSLWHGPDGTCTLCQSPRQDRKVPLAVVDWKENAACKQEVRSSVEESAVAVAQAAAPPAGPCPFHCSTTPTAGPGHSVRLRLTPQHGLAPQFSQDLHQLPPSYKPDTYRSFLATLRLTHQPRLAPQFSQAMRQLPPSYEPDTYRSFLATYGTHYLSHVALGGRMRKLTAIPTCRAALDGLTDTEIRETLGFEFLEDLGLNQFPSDSHTHEPSSQGNFSSLVPYLEKHIEVTGGSSHTKELFSTTQNTTTFTAWLESLKARSSLVSYSLGPIHTLASPGDPRREALRQAVKEYVAERGQRMCPWSCSEGGYADTLDPCTCHCSGNPLTNSMCCSLRRGGARLKVRVMSGKELFGDITTTTDGYVKVFFQGQELETSLIANNDNPEWNEDLYFGAVTLPEEPELKVEVWDSDISPDDLLGVCFTQLKAGRNVTLMCNLERGHVQLSYSLECGPNLGGDSCQEYVPVRGYGNRHPQPSRSLGALW</sequence>
<organism evidence="12 13">
    <name type="scientific">Pelodiscus sinensis</name>
    <name type="common">Chinese softshell turtle</name>
    <name type="synonym">Trionyx sinensis</name>
    <dbReference type="NCBI Taxonomy" id="13735"/>
    <lineage>
        <taxon>Eukaryota</taxon>
        <taxon>Metazoa</taxon>
        <taxon>Chordata</taxon>
        <taxon>Craniata</taxon>
        <taxon>Vertebrata</taxon>
        <taxon>Euteleostomi</taxon>
        <taxon>Archelosauria</taxon>
        <taxon>Testudinata</taxon>
        <taxon>Testudines</taxon>
        <taxon>Cryptodira</taxon>
        <taxon>Trionychia</taxon>
        <taxon>Trionychidae</taxon>
        <taxon>Pelodiscus</taxon>
    </lineage>
</organism>
<evidence type="ECO:0000256" key="9">
    <source>
        <dbReference type="SAM" id="SignalP"/>
    </source>
</evidence>
<keyword evidence="6" id="KW-0204">Cytolysis</keyword>
<evidence type="ECO:0000256" key="5">
    <source>
        <dbReference type="ARBA" id="ARBA00022729"/>
    </source>
</evidence>
<dbReference type="Ensembl" id="ENSPSIT00000007065.1">
    <property type="protein sequence ID" value="ENSPSIP00000007024.1"/>
    <property type="gene ID" value="ENSPSIG00000006463.1"/>
</dbReference>